<dbReference type="GO" id="GO:0046556">
    <property type="term" value="F:alpha-L-arabinofuranosidase activity"/>
    <property type="evidence" value="ECO:0007669"/>
    <property type="project" value="InterPro"/>
</dbReference>
<gene>
    <name evidence="10" type="ORF">G9272_42400</name>
</gene>
<evidence type="ECO:0000256" key="3">
    <source>
        <dbReference type="ARBA" id="ARBA00023295"/>
    </source>
</evidence>
<dbReference type="InterPro" id="IPR006104">
    <property type="entry name" value="Glyco_hydro_2_N"/>
</dbReference>
<evidence type="ECO:0000259" key="6">
    <source>
        <dbReference type="Pfam" id="PF00703"/>
    </source>
</evidence>
<feature type="region of interest" description="Disordered" evidence="4">
    <location>
        <begin position="56"/>
        <end position="86"/>
    </location>
</feature>
<feature type="domain" description="Glycosyl hydrolases family 2 sugar binding" evidence="8">
    <location>
        <begin position="134"/>
        <end position="208"/>
    </location>
</feature>
<reference evidence="10" key="1">
    <citation type="submission" date="2020-03" db="EMBL/GenBank/DDBJ databases">
        <title>Molecular networking-based the target discovery of potent antiproliferative macrolactams: 5/6/7/16 polycyclic ansamycins and glycosylated trienomycin from Streptomyces cacaoi subsp. asoensis.</title>
        <authorList>
            <person name="Liu L.-L."/>
        </authorList>
    </citation>
    <scope>NUCLEOTIDE SEQUENCE [LARGE SCALE GENOMIC DNA]</scope>
    <source>
        <strain evidence="10">H2S5</strain>
    </source>
</reference>
<evidence type="ECO:0000256" key="1">
    <source>
        <dbReference type="ARBA" id="ARBA00007401"/>
    </source>
</evidence>
<evidence type="ECO:0000259" key="9">
    <source>
        <dbReference type="Pfam" id="PF05270"/>
    </source>
</evidence>
<dbReference type="SUPFAM" id="SSF49785">
    <property type="entry name" value="Galactose-binding domain-like"/>
    <property type="match status" value="1"/>
</dbReference>
<dbReference type="EMBL" id="CP049838">
    <property type="protein sequence ID" value="QJT06155.1"/>
    <property type="molecule type" value="Genomic_DNA"/>
</dbReference>
<dbReference type="PANTHER" id="PTHR42732:SF2">
    <property type="entry name" value="BETA-MANNOSIDASE"/>
    <property type="match status" value="1"/>
</dbReference>
<dbReference type="InterPro" id="IPR007934">
    <property type="entry name" value="AbfB_ABD"/>
</dbReference>
<dbReference type="InterPro" id="IPR036195">
    <property type="entry name" value="AbfB_ABD_sf"/>
</dbReference>
<dbReference type="InterPro" id="IPR008979">
    <property type="entry name" value="Galactose-bd-like_sf"/>
</dbReference>
<proteinExistence type="inferred from homology"/>
<feature type="domain" description="Glycoside hydrolase family 2 catalytic" evidence="7">
    <location>
        <begin position="390"/>
        <end position="501"/>
    </location>
</feature>
<comment type="similarity">
    <text evidence="1">Belongs to the glycosyl hydrolase 2 family.</text>
</comment>
<dbReference type="InterPro" id="IPR006102">
    <property type="entry name" value="Ig-like_GH2"/>
</dbReference>
<keyword evidence="2 10" id="KW-0378">Hydrolase</keyword>
<dbReference type="SUPFAM" id="SSF51445">
    <property type="entry name" value="(Trans)glycosidases"/>
    <property type="match status" value="1"/>
</dbReference>
<dbReference type="SUPFAM" id="SSF49303">
    <property type="entry name" value="beta-Galactosidase/glucuronidase domain"/>
    <property type="match status" value="1"/>
</dbReference>
<dbReference type="Gene3D" id="2.60.120.260">
    <property type="entry name" value="Galactose-binding domain-like"/>
    <property type="match status" value="1"/>
</dbReference>
<keyword evidence="3" id="KW-0326">Glycosidase</keyword>
<dbReference type="InterPro" id="IPR006103">
    <property type="entry name" value="Glyco_hydro_2_cat"/>
</dbReference>
<feature type="domain" description="Glycoside hydrolase family 2 immunoglobulin-like beta-sandwich" evidence="6">
    <location>
        <begin position="260"/>
        <end position="347"/>
    </location>
</feature>
<feature type="chain" id="PRO_5039188699" evidence="5">
    <location>
        <begin position="38"/>
        <end position="795"/>
    </location>
</feature>
<protein>
    <submittedName>
        <fullName evidence="10">Glycoside hydrolase family 2</fullName>
    </submittedName>
</protein>
<dbReference type="InterPro" id="IPR013783">
    <property type="entry name" value="Ig-like_fold"/>
</dbReference>
<dbReference type="CDD" id="cd23399">
    <property type="entry name" value="beta-trefoil_ABD_ABFB"/>
    <property type="match status" value="1"/>
</dbReference>
<evidence type="ECO:0000259" key="8">
    <source>
        <dbReference type="Pfam" id="PF02837"/>
    </source>
</evidence>
<dbReference type="Proteomes" id="UP000502665">
    <property type="component" value="Chromosome"/>
</dbReference>
<evidence type="ECO:0000313" key="11">
    <source>
        <dbReference type="Proteomes" id="UP000502665"/>
    </source>
</evidence>
<dbReference type="Pfam" id="PF00703">
    <property type="entry name" value="Glyco_hydro_2"/>
    <property type="match status" value="1"/>
</dbReference>
<accession>A0A6M4X3E2</accession>
<dbReference type="GO" id="GO:0046373">
    <property type="term" value="P:L-arabinose metabolic process"/>
    <property type="evidence" value="ECO:0007669"/>
    <property type="project" value="InterPro"/>
</dbReference>
<feature type="domain" description="Alpha-L-arabinofuranosidase B arabinose-binding" evidence="9">
    <location>
        <begin position="650"/>
        <end position="789"/>
    </location>
</feature>
<evidence type="ECO:0000256" key="4">
    <source>
        <dbReference type="SAM" id="MobiDB-lite"/>
    </source>
</evidence>
<dbReference type="Pfam" id="PF02836">
    <property type="entry name" value="Glyco_hydro_2_C"/>
    <property type="match status" value="1"/>
</dbReference>
<dbReference type="PANTHER" id="PTHR42732">
    <property type="entry name" value="BETA-GALACTOSIDASE"/>
    <property type="match status" value="1"/>
</dbReference>
<dbReference type="InterPro" id="IPR051913">
    <property type="entry name" value="GH2_Domain-Containing"/>
</dbReference>
<sequence>MRRVPAGRRPFARMGRPARWAITALAALTLVGGTALTATAPAAAAATAPAAAAARAWTPKPSPMTTPWTNQVPTDTPLPEYPRPQLTRPDWANLNGIWDFAVTSADAGRPASFTERIRVPFVAESALSGIQRKITQNDKLWYQRTFTVPSDWNGRRVQLNFGAGDWRTTVWVNGRQAGAAHSGGYDAFSYDITDLLNGGTNTLVVSVWDPTETGSQAVGKQRIRDVAPHAGGGIFYTAASGLWQTVWLEPTAPAYVSRLDLVPDPANSRLKVTVRGTGTSGHQARVTVSTGGTTVGTATGAVGTEFTVPVPNPHLWSPDDPFLYDVRADLLSGTTTVDSVGSYTGMRTIGLASVGGMQRPVLNGKFVFQTGTLDQGYWPDGIYTAPTDAALRHDLQKHKDLGFNMVRKHIKVEPQRWFYWADRLGLLVWQDMPAMDLRTPDTAARTQWEAEYDRVIDQHRSSPSLVMWVDQNEGWGQYDQARIAAEVKAYDPTRLVNNMSGVNCCGSVDGGNGDVVDHHVYVGPGTTVPSDTRAAVLGEFGGLGFKVAGHEWYPGGGFSYEDQPDLAHLNNRFVGLLDAIREVRMPRGLSASVYTEITDVENEANGLLTYDRQVVKVDEARVRAANRALIDASQASTTPVTLPVDQYKSLRVTTPGYTDRYLRHRDGAGFTEVVTGGSDALLRNDATWRIVPGLAGSGCYSFASRNYPGQYLRHREYRVYKESGSTDLFRADATFCPVRGANGAVRLSAYDFPEQYLRHYNAELWLATPGGTHTWDNPALFTEDTTWSVEAPWAP</sequence>
<dbReference type="InterPro" id="IPR036156">
    <property type="entry name" value="Beta-gal/glucu_dom_sf"/>
</dbReference>
<evidence type="ECO:0000256" key="5">
    <source>
        <dbReference type="SAM" id="SignalP"/>
    </source>
</evidence>
<dbReference type="Pfam" id="PF05270">
    <property type="entry name" value="AbfB"/>
    <property type="match status" value="1"/>
</dbReference>
<dbReference type="AlphaFoldDB" id="A0A6M4X3E2"/>
<dbReference type="Gene3D" id="3.20.20.80">
    <property type="entry name" value="Glycosidases"/>
    <property type="match status" value="1"/>
</dbReference>
<dbReference type="SUPFAM" id="SSF110221">
    <property type="entry name" value="AbfB domain"/>
    <property type="match status" value="1"/>
</dbReference>
<name>A0A6M4X3E2_9ACTN</name>
<dbReference type="Gene3D" id="2.60.40.10">
    <property type="entry name" value="Immunoglobulins"/>
    <property type="match status" value="1"/>
</dbReference>
<keyword evidence="5" id="KW-0732">Signal</keyword>
<dbReference type="Pfam" id="PF02837">
    <property type="entry name" value="Glyco_hydro_2_N"/>
    <property type="match status" value="1"/>
</dbReference>
<feature type="compositionally biased region" description="Polar residues" evidence="4">
    <location>
        <begin position="63"/>
        <end position="74"/>
    </location>
</feature>
<feature type="signal peptide" evidence="5">
    <location>
        <begin position="1"/>
        <end position="37"/>
    </location>
</feature>
<keyword evidence="11" id="KW-1185">Reference proteome</keyword>
<evidence type="ECO:0000256" key="2">
    <source>
        <dbReference type="ARBA" id="ARBA00022801"/>
    </source>
</evidence>
<organism evidence="10 11">
    <name type="scientific">Streptomyces asoensis</name>
    <dbReference type="NCBI Taxonomy" id="249586"/>
    <lineage>
        <taxon>Bacteria</taxon>
        <taxon>Bacillati</taxon>
        <taxon>Actinomycetota</taxon>
        <taxon>Actinomycetes</taxon>
        <taxon>Kitasatosporales</taxon>
        <taxon>Streptomycetaceae</taxon>
        <taxon>Streptomyces</taxon>
    </lineage>
</organism>
<evidence type="ECO:0000313" key="10">
    <source>
        <dbReference type="EMBL" id="QJT06155.1"/>
    </source>
</evidence>
<dbReference type="InterPro" id="IPR017853">
    <property type="entry name" value="GH"/>
</dbReference>
<evidence type="ECO:0000259" key="7">
    <source>
        <dbReference type="Pfam" id="PF02836"/>
    </source>
</evidence>
<dbReference type="Gene3D" id="2.80.10.50">
    <property type="match status" value="1"/>
</dbReference>